<keyword evidence="2" id="KW-1185">Reference proteome</keyword>
<accession>A0A2P5EHY7</accession>
<dbReference type="Proteomes" id="UP000237000">
    <property type="component" value="Unassembled WGS sequence"/>
</dbReference>
<name>A0A2P5EHY7_TREOI</name>
<evidence type="ECO:0008006" key="3">
    <source>
        <dbReference type="Google" id="ProtNLM"/>
    </source>
</evidence>
<feature type="non-terminal residue" evidence="1">
    <location>
        <position position="168"/>
    </location>
</feature>
<dbReference type="EMBL" id="JXTC01000152">
    <property type="protein sequence ID" value="PON85139.1"/>
    <property type="molecule type" value="Genomic_DNA"/>
</dbReference>
<evidence type="ECO:0000313" key="2">
    <source>
        <dbReference type="Proteomes" id="UP000237000"/>
    </source>
</evidence>
<proteinExistence type="predicted"/>
<dbReference type="STRING" id="63057.A0A2P5EHY7"/>
<organism evidence="1 2">
    <name type="scientific">Trema orientale</name>
    <name type="common">Charcoal tree</name>
    <name type="synonym">Celtis orientalis</name>
    <dbReference type="NCBI Taxonomy" id="63057"/>
    <lineage>
        <taxon>Eukaryota</taxon>
        <taxon>Viridiplantae</taxon>
        <taxon>Streptophyta</taxon>
        <taxon>Embryophyta</taxon>
        <taxon>Tracheophyta</taxon>
        <taxon>Spermatophyta</taxon>
        <taxon>Magnoliopsida</taxon>
        <taxon>eudicotyledons</taxon>
        <taxon>Gunneridae</taxon>
        <taxon>Pentapetalae</taxon>
        <taxon>rosids</taxon>
        <taxon>fabids</taxon>
        <taxon>Rosales</taxon>
        <taxon>Cannabaceae</taxon>
        <taxon>Trema</taxon>
    </lineage>
</organism>
<sequence>MNARKSRNFISEIERCDSTLLESEDSIIEEVVSFFRNLYSSDNGRYKGFVAVDWSPISSPMADWLTQPFEEDELKSAVFESDGDKAPGPDGFTMNLFQRCWDTIKSDLMAVFQEFHQNGVINATTNETYICLIPMKLNSCKIGDYSPISMVTSLYKLIAKVLSTRVRR</sequence>
<evidence type="ECO:0000313" key="1">
    <source>
        <dbReference type="EMBL" id="PON85139.1"/>
    </source>
</evidence>
<reference evidence="2" key="1">
    <citation type="submission" date="2016-06" db="EMBL/GenBank/DDBJ databases">
        <title>Parallel loss of symbiosis genes in relatives of nitrogen-fixing non-legume Parasponia.</title>
        <authorList>
            <person name="Van Velzen R."/>
            <person name="Holmer R."/>
            <person name="Bu F."/>
            <person name="Rutten L."/>
            <person name="Van Zeijl A."/>
            <person name="Liu W."/>
            <person name="Santuari L."/>
            <person name="Cao Q."/>
            <person name="Sharma T."/>
            <person name="Shen D."/>
            <person name="Roswanjaya Y."/>
            <person name="Wardhani T."/>
            <person name="Kalhor M.S."/>
            <person name="Jansen J."/>
            <person name="Van den Hoogen J."/>
            <person name="Gungor B."/>
            <person name="Hartog M."/>
            <person name="Hontelez J."/>
            <person name="Verver J."/>
            <person name="Yang W.-C."/>
            <person name="Schijlen E."/>
            <person name="Repin R."/>
            <person name="Schilthuizen M."/>
            <person name="Schranz E."/>
            <person name="Heidstra R."/>
            <person name="Miyata K."/>
            <person name="Fedorova E."/>
            <person name="Kohlen W."/>
            <person name="Bisseling T."/>
            <person name="Smit S."/>
            <person name="Geurts R."/>
        </authorList>
    </citation>
    <scope>NUCLEOTIDE SEQUENCE [LARGE SCALE GENOMIC DNA]</scope>
    <source>
        <strain evidence="2">cv. RG33-2</strain>
    </source>
</reference>
<dbReference type="InterPro" id="IPR052343">
    <property type="entry name" value="Retrotransposon-Effector_Assoc"/>
</dbReference>
<dbReference type="InParanoid" id="A0A2P5EHY7"/>
<dbReference type="OrthoDB" id="1938551at2759"/>
<comment type="caution">
    <text evidence="1">The sequence shown here is derived from an EMBL/GenBank/DDBJ whole genome shotgun (WGS) entry which is preliminary data.</text>
</comment>
<protein>
    <recommendedName>
        <fullName evidence="3">Endonuclease/exonuclease/phosphatase</fullName>
    </recommendedName>
</protein>
<dbReference type="PANTHER" id="PTHR46890:SF50">
    <property type="entry name" value="RNA-DIRECTED DNA POLYMERASE, EUKARYOTA, REVERSE TRANSCRIPTASE ZINC-BINDING DOMAIN PROTEIN-RELATED"/>
    <property type="match status" value="1"/>
</dbReference>
<dbReference type="PANTHER" id="PTHR46890">
    <property type="entry name" value="NON-LTR RETROLELEMENT REVERSE TRANSCRIPTASE-LIKE PROTEIN-RELATED"/>
    <property type="match status" value="1"/>
</dbReference>
<dbReference type="AlphaFoldDB" id="A0A2P5EHY7"/>
<gene>
    <name evidence="1" type="ORF">TorRG33x02_191130</name>
</gene>